<protein>
    <submittedName>
        <fullName evidence="1">Uncharacterized protein</fullName>
    </submittedName>
</protein>
<evidence type="ECO:0000313" key="2">
    <source>
        <dbReference type="Proteomes" id="UP001454036"/>
    </source>
</evidence>
<gene>
    <name evidence="1" type="ORF">LIER_32350</name>
</gene>
<comment type="caution">
    <text evidence="1">The sequence shown here is derived from an EMBL/GenBank/DDBJ whole genome shotgun (WGS) entry which is preliminary data.</text>
</comment>
<dbReference type="Proteomes" id="UP001454036">
    <property type="component" value="Unassembled WGS sequence"/>
</dbReference>
<dbReference type="PANTHER" id="PTHR15140:SF37">
    <property type="entry name" value="UBIQUITIN-LIKE DOMAIN-CONTAINING PROTEIN"/>
    <property type="match status" value="1"/>
</dbReference>
<dbReference type="AlphaFoldDB" id="A0AAV3RUW1"/>
<evidence type="ECO:0000313" key="1">
    <source>
        <dbReference type="EMBL" id="GAA0185062.1"/>
    </source>
</evidence>
<proteinExistence type="predicted"/>
<organism evidence="1 2">
    <name type="scientific">Lithospermum erythrorhizon</name>
    <name type="common">Purple gromwell</name>
    <name type="synonym">Lithospermum officinale var. erythrorhizon</name>
    <dbReference type="NCBI Taxonomy" id="34254"/>
    <lineage>
        <taxon>Eukaryota</taxon>
        <taxon>Viridiplantae</taxon>
        <taxon>Streptophyta</taxon>
        <taxon>Embryophyta</taxon>
        <taxon>Tracheophyta</taxon>
        <taxon>Spermatophyta</taxon>
        <taxon>Magnoliopsida</taxon>
        <taxon>eudicotyledons</taxon>
        <taxon>Gunneridae</taxon>
        <taxon>Pentapetalae</taxon>
        <taxon>asterids</taxon>
        <taxon>lamiids</taxon>
        <taxon>Boraginales</taxon>
        <taxon>Boraginaceae</taxon>
        <taxon>Boraginoideae</taxon>
        <taxon>Lithospermeae</taxon>
        <taxon>Lithospermum</taxon>
    </lineage>
</organism>
<dbReference type="InterPro" id="IPR032675">
    <property type="entry name" value="LRR_dom_sf"/>
</dbReference>
<dbReference type="PANTHER" id="PTHR15140">
    <property type="entry name" value="TUBULIN-SPECIFIC CHAPERONE E"/>
    <property type="match status" value="1"/>
</dbReference>
<dbReference type="EMBL" id="BAABME010012388">
    <property type="protein sequence ID" value="GAA0185062.1"/>
    <property type="molecule type" value="Genomic_DNA"/>
</dbReference>
<name>A0AAV3RUW1_LITER</name>
<accession>A0AAV3RUW1</accession>
<keyword evidence="2" id="KW-1185">Reference proteome</keyword>
<sequence>MTYLLGDWDECVPLRNSNWEFRFPPSIKKLTLKMYCLPWSEISVIQELPNLEVLKLDRSAFTGDEWNMGDGVFPNLKYIRLRGLNIKRWNASSDHFPHLENLVVQGCEHLEEIPADFVNILTLKMIEVSGCKLSVETSAREIYNEQLEYGNEELKILTRDNDPDK</sequence>
<dbReference type="SUPFAM" id="SSF52058">
    <property type="entry name" value="L domain-like"/>
    <property type="match status" value="1"/>
</dbReference>
<dbReference type="Gene3D" id="3.80.10.10">
    <property type="entry name" value="Ribonuclease Inhibitor"/>
    <property type="match status" value="1"/>
</dbReference>
<reference evidence="1 2" key="1">
    <citation type="submission" date="2024-01" db="EMBL/GenBank/DDBJ databases">
        <title>The complete chloroplast genome sequence of Lithospermum erythrorhizon: insights into the phylogenetic relationship among Boraginaceae species and the maternal lineages of purple gromwells.</title>
        <authorList>
            <person name="Okada T."/>
            <person name="Watanabe K."/>
        </authorList>
    </citation>
    <scope>NUCLEOTIDE SEQUENCE [LARGE SCALE GENOMIC DNA]</scope>
</reference>